<dbReference type="NCBIfam" id="NF006043">
    <property type="entry name" value="PRK08186.1"/>
    <property type="match status" value="1"/>
</dbReference>
<reference evidence="3 4" key="1">
    <citation type="submission" date="2018-09" db="EMBL/GenBank/DDBJ databases">
        <title>Genome sequence and characterization of the bcs clusters for the production of nanocellulose from the low pH resistant strain Komagataeibacter medellinensis ID13488.</title>
        <authorList>
            <person name="Hernandez-Arriaga A.M."/>
            <person name="Del Cerro C."/>
            <person name="Urbina L."/>
            <person name="Eceiza A."/>
            <person name="Retegi A."/>
            <person name="Prieto M.A."/>
        </authorList>
    </citation>
    <scope>NUCLEOTIDE SEQUENCE [LARGE SCALE GENOMIC DNA]</scope>
    <source>
        <strain evidence="3 4">ID13488</strain>
    </source>
</reference>
<dbReference type="SUPFAM" id="SSF75304">
    <property type="entry name" value="Amidase signature (AS) enzymes"/>
    <property type="match status" value="1"/>
</dbReference>
<keyword evidence="4" id="KW-1185">Reference proteome</keyword>
<keyword evidence="3" id="KW-0378">Hydrolase</keyword>
<sequence length="604" mass="63791">MDDTFGILDLDTLRHAYDSGVTPAQVIAVVKQRIEAASDQAIFISRASHEQLKAAISDLLARAPQANSLPLWGVPFAIKDNIDAAGFATTAACPEFAYRPDASATVVERLIAAGAILVGKTNLDQFATGLNGTRSPYGAPRCVFDGRYISGGSSSGSAVGVAAGLVSFALGTDTAGSGRVPAALNNIVGIKPSPGRGSNTGVVPACRTLDVVTIFAPGVSDGIEIRAVMEWRDPTDPYSREPGEVSLPDRLRLGIPAGDELTFFGNEAFRALFVQAVKRARTLGAEIVEIDYRPYREAAALLYNGPWVAERLVATRDILAARPDAVNGVVRDILRNATRLTAVDVFQGEYRLKALMAEADRQWARIDALLLPTTPSTYTVTDMMENPIELNSHLGYYTNFANFMQCAAIAVPAGRTPAGLSFGIQVVGPCDSDAAIAPFAAAMHQAARCGAGTDSAYHPASVPMPVANGRLRIAVVGAHLRGMPLNGELTGREGHFICTTMTAPGYRLYELAGTVPPKPGLVRDDSHDGNGVEVEIWSLPTAQFAGFVASIPQPLGIARISLRDGSEVSGFICEPAGLVGATDITAFGGWRKFRQQADGTKPSP</sequence>
<feature type="domain" description="Amidase" evidence="1">
    <location>
        <begin position="27"/>
        <end position="435"/>
    </location>
</feature>
<proteinExistence type="predicted"/>
<dbReference type="PANTHER" id="PTHR11895">
    <property type="entry name" value="TRANSAMIDASE"/>
    <property type="match status" value="1"/>
</dbReference>
<dbReference type="InterPro" id="IPR053844">
    <property type="entry name" value="AH_C"/>
</dbReference>
<dbReference type="Gene3D" id="3.10.490.10">
    <property type="entry name" value="Gamma-glutamyl cyclotransferase-like"/>
    <property type="match status" value="1"/>
</dbReference>
<dbReference type="InterPro" id="IPR014085">
    <property type="entry name" value="Allophanate_hydrolase"/>
</dbReference>
<evidence type="ECO:0000259" key="1">
    <source>
        <dbReference type="Pfam" id="PF01425"/>
    </source>
</evidence>
<dbReference type="NCBIfam" id="TIGR02713">
    <property type="entry name" value="allophanate_hyd"/>
    <property type="match status" value="1"/>
</dbReference>
<feature type="domain" description="Allophanate hydrolase C-terminal" evidence="2">
    <location>
        <begin position="472"/>
        <end position="594"/>
    </location>
</feature>
<name>A0ABQ6VRU2_9PROT</name>
<evidence type="ECO:0000313" key="4">
    <source>
        <dbReference type="Proteomes" id="UP000427842"/>
    </source>
</evidence>
<evidence type="ECO:0000259" key="2">
    <source>
        <dbReference type="Pfam" id="PF21986"/>
    </source>
</evidence>
<comment type="caution">
    <text evidence="3">The sequence shown here is derived from an EMBL/GenBank/DDBJ whole genome shotgun (WGS) entry which is preliminary data.</text>
</comment>
<dbReference type="Proteomes" id="UP000427842">
    <property type="component" value="Unassembled WGS sequence"/>
</dbReference>
<dbReference type="Pfam" id="PF21986">
    <property type="entry name" value="AH_C"/>
    <property type="match status" value="1"/>
</dbReference>
<protein>
    <submittedName>
        <fullName evidence="3">Allophanate hydrolase</fullName>
        <ecNumber evidence="3">3.5.1.54</ecNumber>
    </submittedName>
</protein>
<organism evidence="3 4">
    <name type="scientific">Komagataeibacter medellinensis</name>
    <dbReference type="NCBI Taxonomy" id="1177712"/>
    <lineage>
        <taxon>Bacteria</taxon>
        <taxon>Pseudomonadati</taxon>
        <taxon>Pseudomonadota</taxon>
        <taxon>Alphaproteobacteria</taxon>
        <taxon>Acetobacterales</taxon>
        <taxon>Acetobacteraceae</taxon>
        <taxon>Komagataeibacter</taxon>
    </lineage>
</organism>
<dbReference type="InterPro" id="IPR000120">
    <property type="entry name" value="Amidase"/>
</dbReference>
<dbReference type="GO" id="GO:0004039">
    <property type="term" value="F:allophanate hydrolase activity"/>
    <property type="evidence" value="ECO:0007669"/>
    <property type="project" value="UniProtKB-EC"/>
</dbReference>
<dbReference type="InterPro" id="IPR023631">
    <property type="entry name" value="Amidase_dom"/>
</dbReference>
<accession>A0ABQ6VRU2</accession>
<dbReference type="Pfam" id="PF01425">
    <property type="entry name" value="Amidase"/>
    <property type="match status" value="1"/>
</dbReference>
<dbReference type="EMBL" id="QYAZ01000001">
    <property type="protein sequence ID" value="KAB8122919.1"/>
    <property type="molecule type" value="Genomic_DNA"/>
</dbReference>
<gene>
    <name evidence="3" type="primary">atzF</name>
    <name evidence="3" type="ORF">D3W54_00190</name>
</gene>
<dbReference type="PANTHER" id="PTHR11895:SF169">
    <property type="entry name" value="GLUTAMYL-TRNA(GLN) AMIDOTRANSFERASE"/>
    <property type="match status" value="1"/>
</dbReference>
<dbReference type="EC" id="3.5.1.54" evidence="3"/>
<dbReference type="Gene3D" id="1.20.58.1700">
    <property type="match status" value="1"/>
</dbReference>
<evidence type="ECO:0000313" key="3">
    <source>
        <dbReference type="EMBL" id="KAB8122919.1"/>
    </source>
</evidence>
<dbReference type="Gene3D" id="3.90.1300.10">
    <property type="entry name" value="Amidase signature (AS) domain"/>
    <property type="match status" value="1"/>
</dbReference>
<dbReference type="InterPro" id="IPR036928">
    <property type="entry name" value="AS_sf"/>
</dbReference>